<evidence type="ECO:0000313" key="9">
    <source>
        <dbReference type="EMBL" id="EPS32046.1"/>
    </source>
</evidence>
<dbReference type="FunFam" id="3.40.50.980:FF:000001">
    <property type="entry name" value="Non-ribosomal peptide synthetase"/>
    <property type="match status" value="1"/>
</dbReference>
<dbReference type="PANTHER" id="PTHR45527:SF1">
    <property type="entry name" value="FATTY ACID SYNTHASE"/>
    <property type="match status" value="1"/>
</dbReference>
<dbReference type="Pfam" id="PF13193">
    <property type="entry name" value="AMP-binding_C"/>
    <property type="match status" value="1"/>
</dbReference>
<dbReference type="Gene3D" id="3.30.300.30">
    <property type="match status" value="2"/>
</dbReference>
<dbReference type="eggNOG" id="KOG1178">
    <property type="taxonomic scope" value="Eukaryota"/>
</dbReference>
<dbReference type="InterPro" id="IPR023213">
    <property type="entry name" value="CAT-like_dom_sf"/>
</dbReference>
<keyword evidence="5" id="KW-0843">Virulence</keyword>
<feature type="compositionally biased region" description="Polar residues" evidence="7">
    <location>
        <begin position="120"/>
        <end position="138"/>
    </location>
</feature>
<dbReference type="InterPro" id="IPR009081">
    <property type="entry name" value="PP-bd_ACP"/>
</dbReference>
<evidence type="ECO:0000313" key="10">
    <source>
        <dbReference type="Proteomes" id="UP000019376"/>
    </source>
</evidence>
<dbReference type="GO" id="GO:0016874">
    <property type="term" value="F:ligase activity"/>
    <property type="evidence" value="ECO:0007669"/>
    <property type="project" value="UniProtKB-KW"/>
</dbReference>
<dbReference type="CDD" id="cd19542">
    <property type="entry name" value="CT_NRPS-like"/>
    <property type="match status" value="1"/>
</dbReference>
<dbReference type="NCBIfam" id="TIGR01733">
    <property type="entry name" value="AA-adenyl-dom"/>
    <property type="match status" value="1"/>
</dbReference>
<dbReference type="Pfam" id="PF00550">
    <property type="entry name" value="PP-binding"/>
    <property type="match status" value="2"/>
</dbReference>
<feature type="domain" description="Carrier" evidence="8">
    <location>
        <begin position="964"/>
        <end position="1040"/>
    </location>
</feature>
<feature type="domain" description="Carrier" evidence="8">
    <location>
        <begin position="2002"/>
        <end position="2078"/>
    </location>
</feature>
<evidence type="ECO:0000256" key="3">
    <source>
        <dbReference type="ARBA" id="ARBA00022598"/>
    </source>
</evidence>
<dbReference type="InterPro" id="IPR036736">
    <property type="entry name" value="ACP-like_sf"/>
</dbReference>
<evidence type="ECO:0000256" key="1">
    <source>
        <dbReference type="ARBA" id="ARBA00022450"/>
    </source>
</evidence>
<dbReference type="CDD" id="cd19545">
    <property type="entry name" value="FUM14_C_NRPS-like"/>
    <property type="match status" value="1"/>
</dbReference>
<evidence type="ECO:0000256" key="7">
    <source>
        <dbReference type="SAM" id="MobiDB-lite"/>
    </source>
</evidence>
<proteinExistence type="inferred from homology"/>
<dbReference type="GO" id="GO:0044550">
    <property type="term" value="P:secondary metabolite biosynthetic process"/>
    <property type="evidence" value="ECO:0007669"/>
    <property type="project" value="TreeGrafter"/>
</dbReference>
<evidence type="ECO:0000256" key="4">
    <source>
        <dbReference type="ARBA" id="ARBA00022737"/>
    </source>
</evidence>
<dbReference type="GO" id="GO:0043041">
    <property type="term" value="P:amino acid activation for nonribosomal peptide biosynthetic process"/>
    <property type="evidence" value="ECO:0007669"/>
    <property type="project" value="TreeGrafter"/>
</dbReference>
<keyword evidence="4" id="KW-0677">Repeat</keyword>
<dbReference type="Proteomes" id="UP000019376">
    <property type="component" value="Unassembled WGS sequence"/>
</dbReference>
<dbReference type="SUPFAM" id="SSF56801">
    <property type="entry name" value="Acetyl-CoA synthetase-like"/>
    <property type="match status" value="2"/>
</dbReference>
<keyword evidence="3" id="KW-0436">Ligase</keyword>
<dbReference type="FunFam" id="3.40.50.12780:FF:000012">
    <property type="entry name" value="Non-ribosomal peptide synthetase"/>
    <property type="match status" value="1"/>
</dbReference>
<dbReference type="SUPFAM" id="SSF52777">
    <property type="entry name" value="CoA-dependent acyltransferases"/>
    <property type="match status" value="6"/>
</dbReference>
<dbReference type="GO" id="GO:0031177">
    <property type="term" value="F:phosphopantetheine binding"/>
    <property type="evidence" value="ECO:0007669"/>
    <property type="project" value="TreeGrafter"/>
</dbReference>
<dbReference type="Pfam" id="PF00668">
    <property type="entry name" value="Condensation"/>
    <property type="match status" value="3"/>
</dbReference>
<dbReference type="PhylomeDB" id="S7ZTF4"/>
<evidence type="ECO:0000256" key="5">
    <source>
        <dbReference type="ARBA" id="ARBA00023026"/>
    </source>
</evidence>
<dbReference type="GO" id="GO:0005737">
    <property type="term" value="C:cytoplasm"/>
    <property type="evidence" value="ECO:0007669"/>
    <property type="project" value="TreeGrafter"/>
</dbReference>
<dbReference type="InterPro" id="IPR025110">
    <property type="entry name" value="AMP-bd_C"/>
</dbReference>
<dbReference type="InterPro" id="IPR045851">
    <property type="entry name" value="AMP-bd_C_sf"/>
</dbReference>
<dbReference type="InterPro" id="IPR010071">
    <property type="entry name" value="AA_adenyl_dom"/>
</dbReference>
<dbReference type="InterPro" id="IPR000873">
    <property type="entry name" value="AMP-dep_synth/lig_dom"/>
</dbReference>
<dbReference type="STRING" id="933388.S7ZTF4"/>
<name>S7ZTF4_PENO1</name>
<keyword evidence="10" id="KW-1185">Reference proteome</keyword>
<evidence type="ECO:0000259" key="8">
    <source>
        <dbReference type="PROSITE" id="PS50075"/>
    </source>
</evidence>
<dbReference type="PROSITE" id="PS50075">
    <property type="entry name" value="CARRIER"/>
    <property type="match status" value="2"/>
</dbReference>
<dbReference type="HOGENOM" id="CLU_000022_0_12_1"/>
<dbReference type="Gene3D" id="3.30.559.30">
    <property type="entry name" value="Nonribosomal peptide synthetase, condensation domain"/>
    <property type="match status" value="3"/>
</dbReference>
<dbReference type="InterPro" id="IPR020845">
    <property type="entry name" value="AMP-binding_CS"/>
</dbReference>
<dbReference type="CDD" id="cd05918">
    <property type="entry name" value="A_NRPS_SidN3_like"/>
    <property type="match status" value="1"/>
</dbReference>
<keyword evidence="2" id="KW-0597">Phosphoprotein</keyword>
<dbReference type="Gene3D" id="1.10.1200.10">
    <property type="entry name" value="ACP-like"/>
    <property type="match status" value="2"/>
</dbReference>
<sequence>MTLVQQHHQAIDLLSHDPFDHAEVLNEKTLRGLNDVDEETDFEEWPVTPAQAQILESDEKQWCRISLILPRNASPDVARIRSAWKQLCSLHCCLRAVVRTNPISGQTFQRVLDRTPDIQWNTDRATSNNSSRSSQFETTGDEDVAQLVVRRDPSGGLRLTIYARRALVDGTSLELIKRNLARLYCDLPVAEHTPLASYHKFLEHTKDATASAEFWKTQLRGAVPPRALPWSTKIFDIGQIEERNAVTVHIDENSHPGLARLEHATGLRRKLIYETLWAYILHCHSGAGDVLFAAVERDASFSGTASCVGYLDHTYPIRVTLDSEETFATLADKIDNVHQSASTHAFIGYDKVTQHLRGQVESIVRYSPDGSGPIFAGQCTGFPLLFFINGVSPATLTLCYSTLTRSSDAQLLLDHFSYALHSALDKFYLPNTILQKLDLASRDEQLQQVQIARSLAQPRRTYTITKLFEEQVERTPNAPAVQFEENAALSFAELNALANRASHALYSRDIRGQVVPVCIERSTSLIIAILAVLKAGAAYTVLDPAGPVERNQSIINTCSAKMVLTTSDNVSLYPGTVALEDLIESTNEMTASSNLDLAIKAQDRCYIVFTSGSTGAPKGAVLTHGAATNGMHYHSLKGLQRWLLFYNPTFSAAQRTMLSTLVHGGTLLLASKERMTSNLADIIRSMQVEALGITPSALSIIKPEEVPSLKRVILVGEKITRELVVAWADAVELRNTYGLSECAQLNFGTRLYPSSNPGVVGLPSDTTQVFILKPGTTELTPMGVSGELCLAGPQLASGYLTSGSSNSDVTSSVFIPNPFGAGVMYRTRDIARMHADGVEILGRLDFQAKINGQKINPVEVDRVLSQHSRVNKCAVVAVDMREKLTLVAAIVPSSGQSWPELVASMKELASEKLPAFMIPSLWMQLDVLPTNSNGKTDVRAIRAQALEIGWESLVSATFSSASQTITDPVESRIARTWADILSLQATTIRRESSFIALGGTSIEAIKAINELRKNGVSVDLGDLLNGSSLESVAKQAEVDADAEQELEPFSLVSNSKLRQELEKQDGVLDAYPATPLQEGLLATIEEDESMYNYRRVWDISNLDKTKLRAAFLEVFGKSDILRTSFVPDRRSFLQVLRNDVAFPWVEVDKNLDDYMEDSKNDKFTLDGPLARFTVTLDDRLVVTTHHSLFDFWSHRFLYQDVSRVYLGLPLSPRTPFKNFVRYLAKSSKAEQDAYWHKYLEGVEPSILNTVPQNQTSVAKIQLPWDQGRQVLTKNGLSAGSVLYAAWGIVLSHHIRQLDVAFVTTLSGRDAPVTGIESIDGPTLTVVPQRVTLDPESTLISLTHSIRDNFLRTLKHAHHGIRNALAAAQLNSSSFDTMVNILVKDEDTEEMSQVFHRYGERPVWQSEFTTLEIEEIDNALQISLSSQMEPRRVKFLLDSYAKVLQQFVKEPSQRVRDLQTIGTEEMDFLYNTISNRESLHIPAPSLLHERFENFALETPDVVAIDWDSEIQVTYKQLDTQANLLANYLVSKGVQVGDAVPLMLNKSIDTMVAILGVMKAGAAYVPLSPDNPIDRNAFIAKDVKARFIIVHDEFKADVDGLPDLEAIDVNDAGISEMSPSSPQTQVCPEDIAYIIYTSGSTGLPKGVMVPHRAATAAVASMAVAEGRYAGEWRTVQFANYVFDASVQDIFNTLSTGGTLCMAPSDKMQSDLPGVINEMNAHQAILTPTVARLMDPEEIPSFHTLIVGGEPLTPDIIAKWSPGHRILNVYGPTETSMVITTKDVDPAGRPSNIGAPFPTVMGFVLDPNGTDLVPYGAVGELCVAGPQVTAGYVGRDDLTKAAFLENVLDTPKMYRTGDLARWLPGGELECLGRKDNQVKIHGHRIELAEIEQTILKTELVQGTAVLAITIKGNKHLVAVCVFNPGPCEILKAEDHADVARELRASLSTLASYMIPKYIIPVGDFPKSPSRKTDRKVLTRWIEQLDAMTMSQFAFEGSGIMEEVVPVETKAEQTLQEIWSDVLGIPMANIGKNSDFLALGGDSVAAISATSLARKAGYALGVKNVLKTPVLSDLAELMRTDERQNRASSKPAYQAPPSVLDAIKSSNLNLDDDVEYVYPCPPGQVQFLEEGERPEQMWVLMAARVMPESVNMNDWVVAVRKLTEANDILRTSWIRVNRKEWAGVVLKSSDLDLMVVPCANEDERSAIVEAFWEERFQFGNPFIKYAILEYPDGQWETVIKMNHAAYDGTLLRIFDEHFGAILKGTPLPPHGQFKDFATHIYQSDRDSTLQFWKETMQGKSYSWPAASNPKVNASVRQMVTRNLETTARAHGVTVSIIFQAAYQIWLAKASGQTDISFDYLLSGRNVDMADVDPQTVNGTLANFLPVRSNLDFNQSLKAYLEGIQDMFWAITENGNVGLNDIYDAAELSRDTARNNCLFLYQPFQPSANSAEELASRWLVMAKSKVRMFQPYALVVEVSKAPNNEHRLTIMYDSDVFEQEAAQQIATEIIDLTDKLAEVSSGSDSLHVLQTKSD</sequence>
<dbReference type="Pfam" id="PF00501">
    <property type="entry name" value="AMP-binding"/>
    <property type="match status" value="2"/>
</dbReference>
<evidence type="ECO:0000256" key="6">
    <source>
        <dbReference type="ARBA" id="ARBA00029454"/>
    </source>
</evidence>
<organism evidence="9 10">
    <name type="scientific">Penicillium oxalicum (strain 114-2 / CGMCC 5302)</name>
    <name type="common">Penicillium decumbens</name>
    <dbReference type="NCBI Taxonomy" id="933388"/>
    <lineage>
        <taxon>Eukaryota</taxon>
        <taxon>Fungi</taxon>
        <taxon>Dikarya</taxon>
        <taxon>Ascomycota</taxon>
        <taxon>Pezizomycotina</taxon>
        <taxon>Eurotiomycetes</taxon>
        <taxon>Eurotiomycetidae</taxon>
        <taxon>Eurotiales</taxon>
        <taxon>Aspergillaceae</taxon>
        <taxon>Penicillium</taxon>
    </lineage>
</organism>
<dbReference type="SUPFAM" id="SSF47336">
    <property type="entry name" value="ACP-like"/>
    <property type="match status" value="2"/>
</dbReference>
<dbReference type="InterPro" id="IPR001242">
    <property type="entry name" value="Condensation_dom"/>
</dbReference>
<protein>
    <recommendedName>
        <fullName evidence="8">Carrier domain-containing protein</fullName>
    </recommendedName>
</protein>
<feature type="region of interest" description="Disordered" evidence="7">
    <location>
        <begin position="120"/>
        <end position="139"/>
    </location>
</feature>
<dbReference type="FunFam" id="3.30.300.30:FF:000015">
    <property type="entry name" value="Nonribosomal peptide synthase SidD"/>
    <property type="match status" value="1"/>
</dbReference>
<dbReference type="OrthoDB" id="416786at2759"/>
<dbReference type="Gene3D" id="3.40.50.12780">
    <property type="entry name" value="N-terminal domain of ligase-like"/>
    <property type="match status" value="2"/>
</dbReference>
<reference evidence="9 10" key="1">
    <citation type="journal article" date="2013" name="PLoS ONE">
        <title>Genomic and secretomic analyses reveal unique features of the lignocellulolytic enzyme system of Penicillium decumbens.</title>
        <authorList>
            <person name="Liu G."/>
            <person name="Zhang L."/>
            <person name="Wei X."/>
            <person name="Zou G."/>
            <person name="Qin Y."/>
            <person name="Ma L."/>
            <person name="Li J."/>
            <person name="Zheng H."/>
            <person name="Wang S."/>
            <person name="Wang C."/>
            <person name="Xun L."/>
            <person name="Zhao G.-P."/>
            <person name="Zhou Z."/>
            <person name="Qu Y."/>
        </authorList>
    </citation>
    <scope>NUCLEOTIDE SEQUENCE [LARGE SCALE GENOMIC DNA]</scope>
    <source>
        <strain evidence="10">114-2 / CGMCC 5302</strain>
    </source>
</reference>
<dbReference type="EMBL" id="KB644414">
    <property type="protein sequence ID" value="EPS32046.1"/>
    <property type="molecule type" value="Genomic_DNA"/>
</dbReference>
<dbReference type="PROSITE" id="PS00455">
    <property type="entry name" value="AMP_BINDING"/>
    <property type="match status" value="2"/>
</dbReference>
<evidence type="ECO:0000256" key="2">
    <source>
        <dbReference type="ARBA" id="ARBA00022553"/>
    </source>
</evidence>
<dbReference type="PANTHER" id="PTHR45527">
    <property type="entry name" value="NONRIBOSOMAL PEPTIDE SYNTHETASE"/>
    <property type="match status" value="1"/>
</dbReference>
<dbReference type="InterPro" id="IPR042099">
    <property type="entry name" value="ANL_N_sf"/>
</dbReference>
<accession>S7ZTF4</accession>
<dbReference type="Gene3D" id="3.30.559.10">
    <property type="entry name" value="Chloramphenicol acetyltransferase-like domain"/>
    <property type="match status" value="3"/>
</dbReference>
<dbReference type="eggNOG" id="KOG1176">
    <property type="taxonomic scope" value="Eukaryota"/>
</dbReference>
<comment type="similarity">
    <text evidence="6">Belongs to the NRP synthetase family.</text>
</comment>
<keyword evidence="1" id="KW-0596">Phosphopantetheine</keyword>
<gene>
    <name evidence="9" type="ORF">PDE_07005</name>
</gene>